<evidence type="ECO:0000259" key="4">
    <source>
        <dbReference type="PROSITE" id="PS01124"/>
    </source>
</evidence>
<proteinExistence type="predicted"/>
<organism evidence="5 6">
    <name type="scientific">Dechloromonas denitrificans</name>
    <dbReference type="NCBI Taxonomy" id="281362"/>
    <lineage>
        <taxon>Bacteria</taxon>
        <taxon>Pseudomonadati</taxon>
        <taxon>Pseudomonadota</taxon>
        <taxon>Betaproteobacteria</taxon>
        <taxon>Rhodocyclales</taxon>
        <taxon>Azonexaceae</taxon>
        <taxon>Dechloromonas</taxon>
    </lineage>
</organism>
<dbReference type="PROSITE" id="PS01124">
    <property type="entry name" value="HTH_ARAC_FAMILY_2"/>
    <property type="match status" value="1"/>
</dbReference>
<evidence type="ECO:0000313" key="5">
    <source>
        <dbReference type="EMBL" id="KXB29839.1"/>
    </source>
</evidence>
<dbReference type="PANTHER" id="PTHR46796:SF12">
    <property type="entry name" value="HTH-TYPE DNA-BINDING TRANSCRIPTIONAL ACTIVATOR EUTR"/>
    <property type="match status" value="1"/>
</dbReference>
<reference evidence="5 6" key="1">
    <citation type="submission" date="2015-12" db="EMBL/GenBank/DDBJ databases">
        <title>Nitrous oxide reduction kinetics distinguish bacteria harboring typical versus atypical NosZ.</title>
        <authorList>
            <person name="Yoon S."/>
            <person name="Nissen S."/>
            <person name="Park D."/>
            <person name="Sanford R.A."/>
            <person name="Loeffler F.E."/>
        </authorList>
    </citation>
    <scope>NUCLEOTIDE SEQUENCE [LARGE SCALE GENOMIC DNA]</scope>
    <source>
        <strain evidence="5 6">ATCC BAA-841</strain>
    </source>
</reference>
<keyword evidence="3" id="KW-0804">Transcription</keyword>
<dbReference type="STRING" id="281362.AT959_18145"/>
<sequence>MNMVMESVVGHGAVHRRTRQNADVDLQASALIYERWGQRYDQLSAGRFDGSLHEIQLPAFTLLRETSNRVLLQKGCTPDGVFAIGSVMSLAEHGYHCGEIMRHRSAALLDPKTEFEIRTPESFDLVAAVFTPQELCANLDDSTIDHRELELDLLRSSKTIDSTYSEALADFLLRAFETSQESPERLFIPSNQKQLAEEFYALISETVSAGQGNQARSVCPNRERVTRRVRAFLDANPESALSITDICDEVGVTRRTLQNAIQEVFGISPQHYLKAIRLNGFRRALKACAPGRESIGDVAARWGFWHLSQLAQDYRRLFGELPSQTRERCLNA</sequence>
<dbReference type="RefSeq" id="WP_083518478.1">
    <property type="nucleotide sequence ID" value="NZ_LODL01000035.1"/>
</dbReference>
<dbReference type="InterPro" id="IPR050204">
    <property type="entry name" value="AraC_XylS_family_regulators"/>
</dbReference>
<evidence type="ECO:0000256" key="2">
    <source>
        <dbReference type="ARBA" id="ARBA00023125"/>
    </source>
</evidence>
<dbReference type="SMART" id="SM00342">
    <property type="entry name" value="HTH_ARAC"/>
    <property type="match status" value="1"/>
</dbReference>
<dbReference type="InterPro" id="IPR009057">
    <property type="entry name" value="Homeodomain-like_sf"/>
</dbReference>
<keyword evidence="2" id="KW-0238">DNA-binding</keyword>
<keyword evidence="1" id="KW-0805">Transcription regulation</keyword>
<dbReference type="PANTHER" id="PTHR46796">
    <property type="entry name" value="HTH-TYPE TRANSCRIPTIONAL ACTIVATOR RHAS-RELATED"/>
    <property type="match status" value="1"/>
</dbReference>
<dbReference type="AlphaFoldDB" id="A0A133XG05"/>
<dbReference type="Pfam" id="PF12833">
    <property type="entry name" value="HTH_18"/>
    <property type="match status" value="1"/>
</dbReference>
<gene>
    <name evidence="5" type="ORF">AT959_18145</name>
</gene>
<comment type="caution">
    <text evidence="5">The sequence shown here is derived from an EMBL/GenBank/DDBJ whole genome shotgun (WGS) entry which is preliminary data.</text>
</comment>
<keyword evidence="6" id="KW-1185">Reference proteome</keyword>
<feature type="domain" description="HTH araC/xylS-type" evidence="4">
    <location>
        <begin position="227"/>
        <end position="328"/>
    </location>
</feature>
<dbReference type="SUPFAM" id="SSF46689">
    <property type="entry name" value="Homeodomain-like"/>
    <property type="match status" value="1"/>
</dbReference>
<evidence type="ECO:0000313" key="6">
    <source>
        <dbReference type="Proteomes" id="UP000070186"/>
    </source>
</evidence>
<dbReference type="Proteomes" id="UP000070186">
    <property type="component" value="Unassembled WGS sequence"/>
</dbReference>
<evidence type="ECO:0000256" key="3">
    <source>
        <dbReference type="ARBA" id="ARBA00023163"/>
    </source>
</evidence>
<dbReference type="GO" id="GO:0043565">
    <property type="term" value="F:sequence-specific DNA binding"/>
    <property type="evidence" value="ECO:0007669"/>
    <property type="project" value="InterPro"/>
</dbReference>
<dbReference type="GO" id="GO:0003700">
    <property type="term" value="F:DNA-binding transcription factor activity"/>
    <property type="evidence" value="ECO:0007669"/>
    <property type="project" value="InterPro"/>
</dbReference>
<evidence type="ECO:0000256" key="1">
    <source>
        <dbReference type="ARBA" id="ARBA00023015"/>
    </source>
</evidence>
<dbReference type="Gene3D" id="1.10.10.60">
    <property type="entry name" value="Homeodomain-like"/>
    <property type="match status" value="1"/>
</dbReference>
<dbReference type="InterPro" id="IPR018060">
    <property type="entry name" value="HTH_AraC"/>
</dbReference>
<accession>A0A133XG05</accession>
<dbReference type="EMBL" id="LODL01000035">
    <property type="protein sequence ID" value="KXB29839.1"/>
    <property type="molecule type" value="Genomic_DNA"/>
</dbReference>
<name>A0A133XG05_9RHOO</name>
<protein>
    <recommendedName>
        <fullName evidence="4">HTH araC/xylS-type domain-containing protein</fullName>
    </recommendedName>
</protein>